<feature type="compositionally biased region" description="Polar residues" evidence="1">
    <location>
        <begin position="218"/>
        <end position="247"/>
    </location>
</feature>
<dbReference type="RefSeq" id="XP_018280456.1">
    <property type="nucleotide sequence ID" value="XM_018422576.1"/>
</dbReference>
<proteinExistence type="predicted"/>
<evidence type="ECO:0000313" key="2">
    <source>
        <dbReference type="EMBL" id="KLT43965.1"/>
    </source>
</evidence>
<name>A0A0J0XSC4_9TREE</name>
<dbReference type="GeneID" id="28983179"/>
<feature type="region of interest" description="Disordered" evidence="1">
    <location>
        <begin position="530"/>
        <end position="550"/>
    </location>
</feature>
<sequence length="585" mass="64106">MPAPSPPSGPPFAPPRSGKAPHPLTPAQLLEMMADAKLKVAKEPKAGTNRQRALIEKLFNEWIEDDCEGAITIDGKTIRNVHDVQTLKPSWLSEAQMRSFLEAYVQGATGRSRGADRVAQRTLLDKAKQLSGMWKRLTGNAISGDDREKMFDFCAHLTKSHSLPAATTESAQLDTEGVIALQDYWWSPANSLPLQYRLSLSLFCALACQTGARPRSAVTPSGTLPTRAQRSANSHLQPNSANDRSTFSEDQYTGAVCGDFTVVIIADEDATKPNMVAGYYTTSNTSSGEGKGVPLPLPQPKKLLASAMVLLLLKLIHEGSISSAFLQAILEPAFLEGNSSRTLAWTTELAEKPIFCLLNGNPMTTLWMTEHIKKASIHLGFQVPATANSFRSLVIQKLVESNVSDELIHYLVSTQHRSKSTRWYIGKAFVGSAVSAFGNTDINSSHYLSRVRPLNAIPTDAPNSLSDNELSEVMASGPVSAAKQHLEDTRQRVKDGDESRAQLERAAGALKRKIATEKEQAVSRKRAAWFADSTRSEGSRSVRRDKTRELNNPYEAMRKALTVNLLQDRNSLRDVCKMLAHKNGD</sequence>
<feature type="region of interest" description="Disordered" evidence="1">
    <location>
        <begin position="480"/>
        <end position="499"/>
    </location>
</feature>
<dbReference type="Proteomes" id="UP000053611">
    <property type="component" value="Unassembled WGS sequence"/>
</dbReference>
<dbReference type="EMBL" id="KQ087190">
    <property type="protein sequence ID" value="KLT43965.1"/>
    <property type="molecule type" value="Genomic_DNA"/>
</dbReference>
<dbReference type="PANTHER" id="PTHR37535:SF3">
    <property type="entry name" value="FLUG DOMAIN-CONTAINING PROTEIN"/>
    <property type="match status" value="1"/>
</dbReference>
<evidence type="ECO:0000313" key="3">
    <source>
        <dbReference type="Proteomes" id="UP000053611"/>
    </source>
</evidence>
<dbReference type="AlphaFoldDB" id="A0A0J0XSC4"/>
<organism evidence="2 3">
    <name type="scientific">Cutaneotrichosporon oleaginosum</name>
    <dbReference type="NCBI Taxonomy" id="879819"/>
    <lineage>
        <taxon>Eukaryota</taxon>
        <taxon>Fungi</taxon>
        <taxon>Dikarya</taxon>
        <taxon>Basidiomycota</taxon>
        <taxon>Agaricomycotina</taxon>
        <taxon>Tremellomycetes</taxon>
        <taxon>Trichosporonales</taxon>
        <taxon>Trichosporonaceae</taxon>
        <taxon>Cutaneotrichosporon</taxon>
    </lineage>
</organism>
<feature type="region of interest" description="Disordered" evidence="1">
    <location>
        <begin position="1"/>
        <end position="25"/>
    </location>
</feature>
<gene>
    <name evidence="2" type="ORF">CC85DRAFT_284010</name>
</gene>
<feature type="region of interest" description="Disordered" evidence="1">
    <location>
        <begin position="215"/>
        <end position="247"/>
    </location>
</feature>
<evidence type="ECO:0000256" key="1">
    <source>
        <dbReference type="SAM" id="MobiDB-lite"/>
    </source>
</evidence>
<reference evidence="2 3" key="1">
    <citation type="submission" date="2015-03" db="EMBL/GenBank/DDBJ databases">
        <title>Genomics and transcriptomics of the oil-accumulating basidiomycete yeast T. oleaginosus allow insights into substrate utilization and the diverse evolutionary trajectories of mating systems in fungi.</title>
        <authorList>
            <consortium name="DOE Joint Genome Institute"/>
            <person name="Kourist R."/>
            <person name="Kracht O."/>
            <person name="Bracharz F."/>
            <person name="Lipzen A."/>
            <person name="Nolan M."/>
            <person name="Ohm R."/>
            <person name="Grigoriev I."/>
            <person name="Sun S."/>
            <person name="Heitman J."/>
            <person name="Bruck T."/>
            <person name="Nowrousian M."/>
        </authorList>
    </citation>
    <scope>NUCLEOTIDE SEQUENCE [LARGE SCALE GENOMIC DNA]</scope>
    <source>
        <strain evidence="2 3">IBC0246</strain>
    </source>
</reference>
<feature type="compositionally biased region" description="Basic and acidic residues" evidence="1">
    <location>
        <begin position="484"/>
        <end position="499"/>
    </location>
</feature>
<protein>
    <submittedName>
        <fullName evidence="2">Uncharacterized protein</fullName>
    </submittedName>
</protein>
<feature type="compositionally biased region" description="Pro residues" evidence="1">
    <location>
        <begin position="1"/>
        <end position="14"/>
    </location>
</feature>
<keyword evidence="3" id="KW-1185">Reference proteome</keyword>
<dbReference type="PANTHER" id="PTHR37535">
    <property type="entry name" value="FLUG DOMAIN PROTEIN"/>
    <property type="match status" value="1"/>
</dbReference>
<accession>A0A0J0XSC4</accession>
<feature type="compositionally biased region" description="Basic and acidic residues" evidence="1">
    <location>
        <begin position="534"/>
        <end position="549"/>
    </location>
</feature>